<evidence type="ECO:0000256" key="2">
    <source>
        <dbReference type="ARBA" id="ARBA00022475"/>
    </source>
</evidence>
<evidence type="ECO:0000313" key="10">
    <source>
        <dbReference type="Proteomes" id="UP001260872"/>
    </source>
</evidence>
<name>A0ABU1FVW6_9MICC</name>
<evidence type="ECO:0000256" key="7">
    <source>
        <dbReference type="SAM" id="Phobius"/>
    </source>
</evidence>
<keyword evidence="10" id="KW-1185">Reference proteome</keyword>
<proteinExistence type="predicted"/>
<evidence type="ECO:0000259" key="8">
    <source>
        <dbReference type="Pfam" id="PF13396"/>
    </source>
</evidence>
<dbReference type="Proteomes" id="UP001260872">
    <property type="component" value="Unassembled WGS sequence"/>
</dbReference>
<dbReference type="EMBL" id="JAVKGT010000038">
    <property type="protein sequence ID" value="MDR5712812.1"/>
    <property type="molecule type" value="Genomic_DNA"/>
</dbReference>
<evidence type="ECO:0000313" key="9">
    <source>
        <dbReference type="EMBL" id="MDR5712812.1"/>
    </source>
</evidence>
<sequence>MWETLTLIGAQSTAAAQPWWLRVLAIAAVGLLLAALMVLIQTKDRPSSRKAGWALVIFLLPILGPLIYLVWETVRFKRTNPRQTKGRSETMAPEEVAALQQQEARDQQARNASDENPEDRAPKGRP</sequence>
<feature type="transmembrane region" description="Helical" evidence="7">
    <location>
        <begin position="20"/>
        <end position="40"/>
    </location>
</feature>
<dbReference type="Pfam" id="PF13396">
    <property type="entry name" value="PLDc_N"/>
    <property type="match status" value="1"/>
</dbReference>
<evidence type="ECO:0000256" key="6">
    <source>
        <dbReference type="SAM" id="MobiDB-lite"/>
    </source>
</evidence>
<feature type="domain" description="Cardiolipin synthase N-terminal" evidence="8">
    <location>
        <begin position="31"/>
        <end position="71"/>
    </location>
</feature>
<keyword evidence="4 7" id="KW-1133">Transmembrane helix</keyword>
<dbReference type="InterPro" id="IPR027379">
    <property type="entry name" value="CLS_N"/>
</dbReference>
<organism evidence="9 10">
    <name type="scientific">Nesterenkonia flava</name>
    <dbReference type="NCBI Taxonomy" id="469799"/>
    <lineage>
        <taxon>Bacteria</taxon>
        <taxon>Bacillati</taxon>
        <taxon>Actinomycetota</taxon>
        <taxon>Actinomycetes</taxon>
        <taxon>Micrococcales</taxon>
        <taxon>Micrococcaceae</taxon>
        <taxon>Nesterenkonia</taxon>
    </lineage>
</organism>
<accession>A0ABU1FVW6</accession>
<protein>
    <submittedName>
        <fullName evidence="9">PLD nuclease N-terminal domain-containing protein</fullName>
    </submittedName>
</protein>
<keyword evidence="2" id="KW-1003">Cell membrane</keyword>
<evidence type="ECO:0000256" key="5">
    <source>
        <dbReference type="ARBA" id="ARBA00023136"/>
    </source>
</evidence>
<feature type="transmembrane region" description="Helical" evidence="7">
    <location>
        <begin position="52"/>
        <end position="71"/>
    </location>
</feature>
<keyword evidence="5 7" id="KW-0472">Membrane</keyword>
<comment type="subcellular location">
    <subcellularLocation>
        <location evidence="1">Cell membrane</location>
        <topology evidence="1">Multi-pass membrane protein</topology>
    </subcellularLocation>
</comment>
<feature type="region of interest" description="Disordered" evidence="6">
    <location>
        <begin position="80"/>
        <end position="126"/>
    </location>
</feature>
<evidence type="ECO:0000256" key="4">
    <source>
        <dbReference type="ARBA" id="ARBA00022989"/>
    </source>
</evidence>
<dbReference type="RefSeq" id="WP_310538184.1">
    <property type="nucleotide sequence ID" value="NZ_BAAAOC010000017.1"/>
</dbReference>
<reference evidence="10" key="1">
    <citation type="submission" date="2023-07" db="EMBL/GenBank/DDBJ databases">
        <title>Description of three actinobacteria isolated from air of manufacturing shop in a pharmaceutical factory.</title>
        <authorList>
            <person name="Zhang D.-F."/>
        </authorList>
    </citation>
    <scope>NUCLEOTIDE SEQUENCE [LARGE SCALE GENOMIC DNA]</scope>
    <source>
        <strain evidence="10">CCTCC AB 207010</strain>
    </source>
</reference>
<gene>
    <name evidence="9" type="ORF">RH857_11840</name>
</gene>
<evidence type="ECO:0000256" key="1">
    <source>
        <dbReference type="ARBA" id="ARBA00004651"/>
    </source>
</evidence>
<evidence type="ECO:0000256" key="3">
    <source>
        <dbReference type="ARBA" id="ARBA00022692"/>
    </source>
</evidence>
<keyword evidence="3 7" id="KW-0812">Transmembrane</keyword>
<comment type="caution">
    <text evidence="9">The sequence shown here is derived from an EMBL/GenBank/DDBJ whole genome shotgun (WGS) entry which is preliminary data.</text>
</comment>